<organism evidence="2 3">
    <name type="scientific">Stylosanthes scabra</name>
    <dbReference type="NCBI Taxonomy" id="79078"/>
    <lineage>
        <taxon>Eukaryota</taxon>
        <taxon>Viridiplantae</taxon>
        <taxon>Streptophyta</taxon>
        <taxon>Embryophyta</taxon>
        <taxon>Tracheophyta</taxon>
        <taxon>Spermatophyta</taxon>
        <taxon>Magnoliopsida</taxon>
        <taxon>eudicotyledons</taxon>
        <taxon>Gunneridae</taxon>
        <taxon>Pentapetalae</taxon>
        <taxon>rosids</taxon>
        <taxon>fabids</taxon>
        <taxon>Fabales</taxon>
        <taxon>Fabaceae</taxon>
        <taxon>Papilionoideae</taxon>
        <taxon>50 kb inversion clade</taxon>
        <taxon>dalbergioids sensu lato</taxon>
        <taxon>Dalbergieae</taxon>
        <taxon>Pterocarpus clade</taxon>
        <taxon>Stylosanthes</taxon>
    </lineage>
</organism>
<feature type="region of interest" description="Disordered" evidence="1">
    <location>
        <begin position="1"/>
        <end position="29"/>
    </location>
</feature>
<dbReference type="EMBL" id="JASCZI010211915">
    <property type="protein sequence ID" value="MED6197528.1"/>
    <property type="molecule type" value="Genomic_DNA"/>
</dbReference>
<feature type="region of interest" description="Disordered" evidence="1">
    <location>
        <begin position="111"/>
        <end position="135"/>
    </location>
</feature>
<evidence type="ECO:0000313" key="2">
    <source>
        <dbReference type="EMBL" id="MED6197528.1"/>
    </source>
</evidence>
<accession>A0ABU6XL88</accession>
<feature type="compositionally biased region" description="Basic and acidic residues" evidence="1">
    <location>
        <begin position="1"/>
        <end position="26"/>
    </location>
</feature>
<protein>
    <submittedName>
        <fullName evidence="2">Uncharacterized protein</fullName>
    </submittedName>
</protein>
<feature type="compositionally biased region" description="Basic and acidic residues" evidence="1">
    <location>
        <begin position="126"/>
        <end position="135"/>
    </location>
</feature>
<comment type="caution">
    <text evidence="2">The sequence shown here is derived from an EMBL/GenBank/DDBJ whole genome shotgun (WGS) entry which is preliminary data.</text>
</comment>
<gene>
    <name evidence="2" type="ORF">PIB30_057264</name>
</gene>
<sequence length="135" mass="15822">MSKPEPERVKLGEYKASEGKSTKDSNKQNQIEVGNEIWQIREKQKEIETKQYTWRILIQKAENGETYFVELAEVSEEERGAEEVKDHEAKELEGWELELAANVQNTSKLKCRRQEDTQDMQMMETENARITEAEN</sequence>
<reference evidence="2 3" key="1">
    <citation type="journal article" date="2023" name="Plants (Basel)">
        <title>Bridging the Gap: Combining Genomics and Transcriptomics Approaches to Understand Stylosanthes scabra, an Orphan Legume from the Brazilian Caatinga.</title>
        <authorList>
            <person name="Ferreira-Neto J.R.C."/>
            <person name="da Silva M.D."/>
            <person name="Binneck E."/>
            <person name="de Melo N.F."/>
            <person name="da Silva R.H."/>
            <person name="de Melo A.L.T.M."/>
            <person name="Pandolfi V."/>
            <person name="Bustamante F.O."/>
            <person name="Brasileiro-Vidal A.C."/>
            <person name="Benko-Iseppon A.M."/>
        </authorList>
    </citation>
    <scope>NUCLEOTIDE SEQUENCE [LARGE SCALE GENOMIC DNA]</scope>
    <source>
        <tissue evidence="2">Leaves</tissue>
    </source>
</reference>
<name>A0ABU6XL88_9FABA</name>
<dbReference type="Proteomes" id="UP001341840">
    <property type="component" value="Unassembled WGS sequence"/>
</dbReference>
<keyword evidence="3" id="KW-1185">Reference proteome</keyword>
<evidence type="ECO:0000256" key="1">
    <source>
        <dbReference type="SAM" id="MobiDB-lite"/>
    </source>
</evidence>
<evidence type="ECO:0000313" key="3">
    <source>
        <dbReference type="Proteomes" id="UP001341840"/>
    </source>
</evidence>
<proteinExistence type="predicted"/>